<dbReference type="AlphaFoldDB" id="A0A701US78"/>
<reference evidence="1" key="1">
    <citation type="journal article" date="2018" name="Genome Biol.">
        <title>SKESA: strategic k-mer extension for scrupulous assemblies.</title>
        <authorList>
            <person name="Souvorov A."/>
            <person name="Agarwala R."/>
            <person name="Lipman D.J."/>
        </authorList>
    </citation>
    <scope>NUCLEOTIDE SEQUENCE</scope>
    <source>
        <strain evidence="1">74-85</strain>
    </source>
</reference>
<accession>A0A701US78</accession>
<protein>
    <submittedName>
        <fullName evidence="1">Uncharacterized protein</fullName>
    </submittedName>
</protein>
<dbReference type="EMBL" id="DAAMGC010000030">
    <property type="protein sequence ID" value="HAC6521211.1"/>
    <property type="molecule type" value="Genomic_DNA"/>
</dbReference>
<sequence length="75" mass="8902">MQTPNYPHTDKKLSRYIMIDMYPHTDDLLSFVRMIYYRYSGYYAIRIGLHPAAGGRCTKADNRPVNMRIKNYPKL</sequence>
<evidence type="ECO:0000313" key="1">
    <source>
        <dbReference type="EMBL" id="HAC6521211.1"/>
    </source>
</evidence>
<organism evidence="1">
    <name type="scientific">Salmonella enterica subsp. houtenae serovar 45:g,z51:-</name>
    <dbReference type="NCBI Taxonomy" id="1967611"/>
    <lineage>
        <taxon>Bacteria</taxon>
        <taxon>Pseudomonadati</taxon>
        <taxon>Pseudomonadota</taxon>
        <taxon>Gammaproteobacteria</taxon>
        <taxon>Enterobacterales</taxon>
        <taxon>Enterobacteriaceae</taxon>
        <taxon>Salmonella</taxon>
    </lineage>
</organism>
<proteinExistence type="predicted"/>
<reference evidence="1" key="2">
    <citation type="submission" date="2018-07" db="EMBL/GenBank/DDBJ databases">
        <authorList>
            <consortium name="NCBI Pathogen Detection Project"/>
        </authorList>
    </citation>
    <scope>NUCLEOTIDE SEQUENCE</scope>
    <source>
        <strain evidence="1">74-85</strain>
    </source>
</reference>
<gene>
    <name evidence="1" type="ORF">G0B32_21705</name>
</gene>
<comment type="caution">
    <text evidence="1">The sequence shown here is derived from an EMBL/GenBank/DDBJ whole genome shotgun (WGS) entry which is preliminary data.</text>
</comment>
<name>A0A701US78_SALHO</name>